<dbReference type="InterPro" id="IPR053164">
    <property type="entry name" value="IS1016-like_transposase"/>
</dbReference>
<sequence length="89" mass="10546">MYPTQWVFGAVCRETGECFFVPLENRSRQTLIPLIRRYIRPGWHYGYNRRVTRAPRSVGVHTQTVESFWAQVKRSNKHRCSTSRCLLDS</sequence>
<dbReference type="AlphaFoldDB" id="A0A5S6QNR2"/>
<name>A0A5S6QNR2_TRIMR</name>
<evidence type="ECO:0000313" key="2">
    <source>
        <dbReference type="WBParaSite" id="TMUE_2000008991.1"/>
    </source>
</evidence>
<evidence type="ECO:0000313" key="1">
    <source>
        <dbReference type="Proteomes" id="UP000046395"/>
    </source>
</evidence>
<dbReference type="Proteomes" id="UP000046395">
    <property type="component" value="Unassembled WGS sequence"/>
</dbReference>
<proteinExistence type="predicted"/>
<keyword evidence="1" id="KW-1185">Reference proteome</keyword>
<dbReference type="PANTHER" id="PTHR47163">
    <property type="entry name" value="DDE_TNP_IS1595 DOMAIN-CONTAINING PROTEIN"/>
    <property type="match status" value="1"/>
</dbReference>
<organism evidence="1 2">
    <name type="scientific">Trichuris muris</name>
    <name type="common">Mouse whipworm</name>
    <dbReference type="NCBI Taxonomy" id="70415"/>
    <lineage>
        <taxon>Eukaryota</taxon>
        <taxon>Metazoa</taxon>
        <taxon>Ecdysozoa</taxon>
        <taxon>Nematoda</taxon>
        <taxon>Enoplea</taxon>
        <taxon>Dorylaimia</taxon>
        <taxon>Trichinellida</taxon>
        <taxon>Trichuridae</taxon>
        <taxon>Trichuris</taxon>
    </lineage>
</organism>
<dbReference type="WBParaSite" id="TMUE_2000008991.1">
    <property type="protein sequence ID" value="TMUE_2000008991.1"/>
    <property type="gene ID" value="WBGene00300472"/>
</dbReference>
<dbReference type="PANTHER" id="PTHR47163:SF2">
    <property type="entry name" value="SI:DKEY-17M8.2"/>
    <property type="match status" value="1"/>
</dbReference>
<protein>
    <submittedName>
        <fullName evidence="2">DDE Tnp4 domain-containing protein</fullName>
    </submittedName>
</protein>
<reference evidence="2" key="1">
    <citation type="submission" date="2019-12" db="UniProtKB">
        <authorList>
            <consortium name="WormBaseParasite"/>
        </authorList>
    </citation>
    <scope>IDENTIFICATION</scope>
</reference>
<accession>A0A5S6QNR2</accession>